<gene>
    <name evidence="1" type="ORF">CAOG_009945</name>
</gene>
<protein>
    <submittedName>
        <fullName evidence="1">Uncharacterized protein</fullName>
    </submittedName>
</protein>
<accession>A0A0D2UKT2</accession>
<keyword evidence="2" id="KW-1185">Reference proteome</keyword>
<name>A0A0D2UKT2_CAPO3</name>
<dbReference type="EMBL" id="KE346369">
    <property type="protein sequence ID" value="KJE95666.1"/>
    <property type="molecule type" value="Genomic_DNA"/>
</dbReference>
<dbReference type="AlphaFoldDB" id="A0A0D2UKT2"/>
<reference evidence="2" key="1">
    <citation type="submission" date="2011-02" db="EMBL/GenBank/DDBJ databases">
        <title>The Genome Sequence of Capsaspora owczarzaki ATCC 30864.</title>
        <authorList>
            <person name="Russ C."/>
            <person name="Cuomo C."/>
            <person name="Burger G."/>
            <person name="Gray M.W."/>
            <person name="Holland P.W.H."/>
            <person name="King N."/>
            <person name="Lang F.B.F."/>
            <person name="Roger A.J."/>
            <person name="Ruiz-Trillo I."/>
            <person name="Young S.K."/>
            <person name="Zeng Q."/>
            <person name="Gargeya S."/>
            <person name="Alvarado L."/>
            <person name="Berlin A."/>
            <person name="Chapman S.B."/>
            <person name="Chen Z."/>
            <person name="Freedman E."/>
            <person name="Gellesch M."/>
            <person name="Goldberg J."/>
            <person name="Griggs A."/>
            <person name="Gujja S."/>
            <person name="Heilman E."/>
            <person name="Heiman D."/>
            <person name="Howarth C."/>
            <person name="Mehta T."/>
            <person name="Neiman D."/>
            <person name="Pearson M."/>
            <person name="Roberts A."/>
            <person name="Saif S."/>
            <person name="Shea T."/>
            <person name="Shenoy N."/>
            <person name="Sisk P."/>
            <person name="Stolte C."/>
            <person name="Sykes S."/>
            <person name="White J."/>
            <person name="Yandava C."/>
            <person name="Haas B."/>
            <person name="Nusbaum C."/>
            <person name="Birren B."/>
        </authorList>
    </citation>
    <scope>NUCLEOTIDE SEQUENCE</scope>
    <source>
        <strain evidence="2">ATCC 30864</strain>
    </source>
</reference>
<dbReference type="eggNOG" id="KOG4308">
    <property type="taxonomic scope" value="Eukaryota"/>
</dbReference>
<evidence type="ECO:0000313" key="2">
    <source>
        <dbReference type="Proteomes" id="UP000008743"/>
    </source>
</evidence>
<dbReference type="PhylomeDB" id="A0A0D2UKT2"/>
<proteinExistence type="predicted"/>
<organism evidence="1 2">
    <name type="scientific">Capsaspora owczarzaki (strain ATCC 30864)</name>
    <dbReference type="NCBI Taxonomy" id="595528"/>
    <lineage>
        <taxon>Eukaryota</taxon>
        <taxon>Filasterea</taxon>
        <taxon>Capsaspora</taxon>
    </lineage>
</organism>
<dbReference type="Proteomes" id="UP000008743">
    <property type="component" value="Unassembled WGS sequence"/>
</dbReference>
<sequence length="227" mass="25409">MDSLYANGISNIGVQVICEAYKINGMCDDLDGDGQINFLAFSLRPRRVASAEDPQTVFDWLISGPTLQDQSTSLPALPAEIAERVLDEAYYWQGVQHTKRADFDDGSLFHTTDGTADRVLKVTVPHGMDGHSIRVKAIQVLRDWRKRPNITSNHGFNLIVRDEQGAVRSEFAVKPTLIDTTLDLAMIWPASHSIIREIRAGWQVHVRPSDIGRDAVFESLYLGYVEQ</sequence>
<dbReference type="InParanoid" id="A0A0D2UKT2"/>
<evidence type="ECO:0000313" key="1">
    <source>
        <dbReference type="EMBL" id="KJE95666.1"/>
    </source>
</evidence>